<keyword evidence="1" id="KW-0328">Glycosyltransferase</keyword>
<feature type="compositionally biased region" description="Acidic residues" evidence="5">
    <location>
        <begin position="1854"/>
        <end position="1865"/>
    </location>
</feature>
<dbReference type="InterPro" id="IPR051838">
    <property type="entry name" value="ARTD_PARP"/>
</dbReference>
<gene>
    <name evidence="8" type="ORF">CNMCM5793_004194</name>
    <name evidence="9" type="ORF">CNMCM6106_004361</name>
</gene>
<reference evidence="8" key="1">
    <citation type="submission" date="2020-06" db="EMBL/GenBank/DDBJ databases">
        <title>Draft genome sequences of strains closely related to Aspergillus parafelis and Aspergillus hiratsukae.</title>
        <authorList>
            <person name="Dos Santos R.A.C."/>
            <person name="Rivero-Menendez O."/>
            <person name="Steenwyk J.L."/>
            <person name="Mead M.E."/>
            <person name="Goldman G.H."/>
            <person name="Alastruey-Izquierdo A."/>
            <person name="Rokas A."/>
        </authorList>
    </citation>
    <scope>NUCLEOTIDE SEQUENCE</scope>
    <source>
        <strain evidence="8">CNM-CM5793</strain>
        <strain evidence="9">CNM-CM6106</strain>
    </source>
</reference>
<dbReference type="GO" id="GO:0009116">
    <property type="term" value="P:nucleoside metabolic process"/>
    <property type="evidence" value="ECO:0007669"/>
    <property type="project" value="InterPro"/>
</dbReference>
<feature type="domain" description="UBC core" evidence="7">
    <location>
        <begin position="958"/>
        <end position="1138"/>
    </location>
</feature>
<keyword evidence="2" id="KW-0808">Transferase</keyword>
<dbReference type="EMBL" id="JACBAD010001871">
    <property type="protein sequence ID" value="KAF7131144.1"/>
    <property type="molecule type" value="Genomic_DNA"/>
</dbReference>
<dbReference type="Pfam" id="PF12200">
    <property type="entry name" value="DUF3597"/>
    <property type="match status" value="1"/>
</dbReference>
<dbReference type="Proteomes" id="UP000630445">
    <property type="component" value="Unassembled WGS sequence"/>
</dbReference>
<dbReference type="InterPro" id="IPR035994">
    <property type="entry name" value="Nucleoside_phosphorylase_sf"/>
</dbReference>
<dbReference type="Proteomes" id="UP000662466">
    <property type="component" value="Unassembled WGS sequence"/>
</dbReference>
<proteinExistence type="predicted"/>
<evidence type="ECO:0000313" key="8">
    <source>
        <dbReference type="EMBL" id="KAF7131144.1"/>
    </source>
</evidence>
<evidence type="ECO:0000313" key="10">
    <source>
        <dbReference type="Proteomes" id="UP000630445"/>
    </source>
</evidence>
<evidence type="ECO:0000313" key="9">
    <source>
        <dbReference type="EMBL" id="KAF7169476.1"/>
    </source>
</evidence>
<keyword evidence="10" id="KW-1185">Reference proteome</keyword>
<evidence type="ECO:0000256" key="6">
    <source>
        <dbReference type="SAM" id="Phobius"/>
    </source>
</evidence>
<dbReference type="SUPFAM" id="SSF158634">
    <property type="entry name" value="RPA2825-like"/>
    <property type="match status" value="1"/>
</dbReference>
<name>A0A8H6PER4_9EURO</name>
<dbReference type="SUPFAM" id="SSF53167">
    <property type="entry name" value="Purine and uridine phosphorylases"/>
    <property type="match status" value="1"/>
</dbReference>
<evidence type="ECO:0000256" key="2">
    <source>
        <dbReference type="ARBA" id="ARBA00022679"/>
    </source>
</evidence>
<protein>
    <recommendedName>
        <fullName evidence="7">UBC core domain-containing protein</fullName>
    </recommendedName>
</protein>
<feature type="region of interest" description="Disordered" evidence="5">
    <location>
        <begin position="1836"/>
        <end position="1867"/>
    </location>
</feature>
<evidence type="ECO:0000256" key="3">
    <source>
        <dbReference type="ARBA" id="ARBA00022695"/>
    </source>
</evidence>
<organism evidence="8 10">
    <name type="scientific">Aspergillus hiratsukae</name>
    <dbReference type="NCBI Taxonomy" id="1194566"/>
    <lineage>
        <taxon>Eukaryota</taxon>
        <taxon>Fungi</taxon>
        <taxon>Dikarya</taxon>
        <taxon>Ascomycota</taxon>
        <taxon>Pezizomycotina</taxon>
        <taxon>Eurotiomycetes</taxon>
        <taxon>Eurotiomycetidae</taxon>
        <taxon>Eurotiales</taxon>
        <taxon>Aspergillaceae</taxon>
        <taxon>Aspergillus</taxon>
        <taxon>Aspergillus subgen. Fumigati</taxon>
    </lineage>
</organism>
<dbReference type="Gene3D" id="3.40.50.1580">
    <property type="entry name" value="Nucleoside phosphorylase domain"/>
    <property type="match status" value="1"/>
</dbReference>
<feature type="transmembrane region" description="Helical" evidence="6">
    <location>
        <begin position="2250"/>
        <end position="2271"/>
    </location>
</feature>
<feature type="region of interest" description="Disordered" evidence="5">
    <location>
        <begin position="1977"/>
        <end position="2035"/>
    </location>
</feature>
<keyword evidence="6" id="KW-0472">Membrane</keyword>
<dbReference type="GO" id="GO:0003950">
    <property type="term" value="F:NAD+ poly-ADP-ribosyltransferase activity"/>
    <property type="evidence" value="ECO:0007669"/>
    <property type="project" value="InterPro"/>
</dbReference>
<sequence>MPRKDFQRDLIGAKTPSRFPHLSGVRAGDHDGSITFTFADASTGTSIDFQAIVSDTQDYPESHTYFVFTTSEDPPSSVATVLDKAPSRFSGVSLGDFLTYIDELIQDALGRPDIEADDDDEIGCGADETDFDDDDNDGYDWDLENEPAFVLVTDEKDVLRSLRRDLRAVKTAGLKVGYLGTLTGAIIVSVSCRIGRLGISEEAMKAWNVRSSEYLVLLIRYPGSYVHFPKLLALGDTKYSAVQFHVGLCDSYKPSVEEATRAFQRDTPLSEEGLTGTAQRLRPLFIEQPLNSLLNERFLRIMELRHHLGLSWTGAELYIQRNQGRKAENGALPDDYFEPDTWSASTPALFHVDHIDQGHGPDRLSLPLIAMQFTLRHFVKCTEFCLVCHCKIRESFEAIKPYVCSNGLCLFQYMALGMGPSLEHEIQYQPSVVDLLISLTYARAGAGRLTDFPTGLGLKVPPPGVLNLKLDEIEGHLTKAKGKSSSQVPTCYSGHLIPATMASRLDKPPHPRLKHGDWVVIFQTETDLNEGPWHCRVQAIDAGTGEVQLSSPVVKGQQLSASELLPGPSYVVKFILYERNFDDLDVDDKRTAVRVLLDTLPSVDKMKAFLADSDKQKLAAWKDVISPAALDALRWVVASNRSFIMEDTHSDDRVTGMESYKQFRLVQGAPDKEQRFRAAVAANAAKPATTQNPTIFAWHGSPVYNWHSILREGLHFKEVAHGRSYGDGVYLANDFHTSIGYTSIYTSGCSYDWPQSNLKISALISLNELVNAPGHFTRTSPYYVVSQLDWIQPRYLFVKCHTQDAGPSAVHPGKAKSSAMYTQDPKYTARGPDATPIYIPISALNSQRRHSLGVLSQTDSDIGKSPSSGRGGKKRKRGVDKMPALDASTNMFSKEDDAVSVATAFDDLQILLSEDEGEVEESPTVKPSKTGVKSDFEPGSLKKESLPLLTPPQYATTQATKVLQQHLRATLKVQAREPLHDLGWYIDPNFITTVYQWTVELHSFDPKHPLAKDLKQAKMKSVVLELRFPPGFPMSPPFVRVIRPRFLEFANGGGGHVTAGGAMCMELLTNSGWLPTASIESVLLQVRMAITNTEPRPARLALHRSRTDYSVGEAVEAYKRACLVHGWQIPEDIQRLSAYLKDFLSLRHFQLLILLEAFAHHVAFQILLYLVHFDIFQKTAYISCERPASSAQGDILAVFTSLGSSIVVEVSLSSLSFRNQLLPTCRPPNQLFNEMSQRFCHNDYIVAWICALPVEKTAAVALLDEVHESLPQPYADQNHYMLGKISGYRVVIATLPAGVYGTTSVATVAAQLLSSFPRIQFALLVGIGSGAPSEEADIRLGDVVVGLSDNGKSSLFQYDLGKHGAPVRFITTQPPITLLNAVRTLESDALFGGSPLLETLSNPLTRHPRLNDILGYPGSEKDLLFDASYEHVQGSLDCSNCSRDRLINRPPRPPHGPHVHYGRIASGNQIMKHGLLRDEFARQHQVLCFDMEAAGLMDSFPCLVIRGICDYADSHKHKHWQGYAAATAACFAKEVISRLSPDDMQSTTVDGVHEYTQSHGNRVWQDSTAAISARFAEEIIPEDKEDMTIVDSLTYTSVQYKTLLEIQQAEVALESLAHQKRLGPRWRESIVDLLNLLGLDGSLQTRYQLANLLDVHTGSPDSAVQNISLRQALLQELARNGGELPTNMRNQLVSAKFPAREEASISDESDVESIFSDDSIASSQSSSSQAANPALEIAYLLLKNETLSPLFETAVANYDISKLRKKLKGLISHYGRDLESEASSVIQTEVAKFVQGAARRVTIQLTRAMVKEIKYDFVSNRRGINKLLESLPANRQTSSDLVQKSADHPKEPVSDSDSDQSEPESDLPVTLQEVEHFMVVSKAFNTLVGELRKWLEANQTRSELMKPSFLSRLVSELPALLESMFWPKPPEGFKRITWRSPLGKALYIDVRESVAGAAERLQERFRASAQKTTLASFSSSSSSSCSSSPSPSQGPSSSGTSVTTPRAPPAAHIVGSSSNQSPNKPHDHPGRTVSAIIPDHIRQRDRKYLLVCFSTNKSEILKQIDVTFFATDQNLFDNLRLVYRAIRRQESWFSKVPLLPSWLSWCLGDLHLYKPEKINFVSFKLMPLGEVPTPFNIRAPSLPPEQEVRLKNWHYSPCPTEVEEWAISKAFATKLLEPGHAFRNAEWLEFFPKKLRLSFSDEPSNKTVLWGINIIEGLNKAAVAWLAFLVMISSAVLGLIYSLASHDVSAAFTLAAWFATSASLFITYLHFKR</sequence>
<keyword evidence="3" id="KW-0548">Nucleotidyltransferase</keyword>
<accession>A0A8H6PER4</accession>
<evidence type="ECO:0000256" key="5">
    <source>
        <dbReference type="SAM" id="MobiDB-lite"/>
    </source>
</evidence>
<dbReference type="EMBL" id="JACBAF010002036">
    <property type="protein sequence ID" value="KAF7169476.1"/>
    <property type="molecule type" value="Genomic_DNA"/>
</dbReference>
<dbReference type="SUPFAM" id="SSF56399">
    <property type="entry name" value="ADP-ribosylation"/>
    <property type="match status" value="1"/>
</dbReference>
<keyword evidence="6" id="KW-0812">Transmembrane</keyword>
<evidence type="ECO:0000256" key="4">
    <source>
        <dbReference type="ARBA" id="ARBA00023027"/>
    </source>
</evidence>
<dbReference type="InterPro" id="IPR022016">
    <property type="entry name" value="DUF3597"/>
</dbReference>
<dbReference type="CDD" id="cd23802">
    <property type="entry name" value="UBCc_UBE2Q"/>
    <property type="match status" value="1"/>
</dbReference>
<feature type="region of interest" description="Disordered" evidence="5">
    <location>
        <begin position="915"/>
        <end position="937"/>
    </location>
</feature>
<dbReference type="InterPro" id="IPR016135">
    <property type="entry name" value="UBQ-conjugating_enzyme/RWD"/>
</dbReference>
<dbReference type="PROSITE" id="PS50127">
    <property type="entry name" value="UBC_2"/>
    <property type="match status" value="1"/>
</dbReference>
<keyword evidence="6" id="KW-1133">Transmembrane helix</keyword>
<dbReference type="Gene3D" id="3.90.228.10">
    <property type="match status" value="1"/>
</dbReference>
<evidence type="ECO:0000256" key="1">
    <source>
        <dbReference type="ARBA" id="ARBA00022676"/>
    </source>
</evidence>
<dbReference type="Pfam" id="PF00644">
    <property type="entry name" value="PARP"/>
    <property type="match status" value="1"/>
</dbReference>
<dbReference type="OrthoDB" id="109543at2759"/>
<dbReference type="Gene3D" id="3.10.110.10">
    <property type="entry name" value="Ubiquitin Conjugating Enzyme"/>
    <property type="match status" value="1"/>
</dbReference>
<feature type="compositionally biased region" description="Low complexity" evidence="5">
    <location>
        <begin position="1977"/>
        <end position="2001"/>
    </location>
</feature>
<feature type="region of interest" description="Disordered" evidence="5">
    <location>
        <begin position="854"/>
        <end position="886"/>
    </location>
</feature>
<dbReference type="FunFam" id="3.10.110.10:FF:000107">
    <property type="entry name" value="Ubiquitin conjugating enzyme, putative"/>
    <property type="match status" value="1"/>
</dbReference>
<dbReference type="PANTHER" id="PTHR21328">
    <property type="entry name" value="POLY ADP-RIBOSE POLYMERASE FAMILY, MEMBER PARP"/>
    <property type="match status" value="1"/>
</dbReference>
<keyword evidence="4" id="KW-0520">NAD</keyword>
<dbReference type="InterPro" id="IPR012317">
    <property type="entry name" value="Poly(ADP-ribose)pol_cat_dom"/>
</dbReference>
<dbReference type="InterPro" id="IPR000608">
    <property type="entry name" value="UBC"/>
</dbReference>
<comment type="caution">
    <text evidence="8">The sequence shown here is derived from an EMBL/GenBank/DDBJ whole genome shotgun (WGS) entry which is preliminary data.</text>
</comment>
<evidence type="ECO:0000259" key="7">
    <source>
        <dbReference type="PROSITE" id="PS50127"/>
    </source>
</evidence>
<dbReference type="GO" id="GO:0016779">
    <property type="term" value="F:nucleotidyltransferase activity"/>
    <property type="evidence" value="ECO:0007669"/>
    <property type="project" value="UniProtKB-KW"/>
</dbReference>
<dbReference type="SUPFAM" id="SSF54495">
    <property type="entry name" value="UBC-like"/>
    <property type="match status" value="1"/>
</dbReference>
<feature type="transmembrane region" description="Helical" evidence="6">
    <location>
        <begin position="2222"/>
        <end position="2244"/>
    </location>
</feature>